<accession>A0A154PMY6</accession>
<evidence type="ECO:0000313" key="2">
    <source>
        <dbReference type="EMBL" id="KZC13212.1"/>
    </source>
</evidence>
<protein>
    <submittedName>
        <fullName evidence="2">Uncharacterized protein</fullName>
    </submittedName>
</protein>
<dbReference type="Proteomes" id="UP000076502">
    <property type="component" value="Unassembled WGS sequence"/>
</dbReference>
<organism evidence="2 3">
    <name type="scientific">Dufourea novaeangliae</name>
    <name type="common">Sweat bee</name>
    <dbReference type="NCBI Taxonomy" id="178035"/>
    <lineage>
        <taxon>Eukaryota</taxon>
        <taxon>Metazoa</taxon>
        <taxon>Ecdysozoa</taxon>
        <taxon>Arthropoda</taxon>
        <taxon>Hexapoda</taxon>
        <taxon>Insecta</taxon>
        <taxon>Pterygota</taxon>
        <taxon>Neoptera</taxon>
        <taxon>Endopterygota</taxon>
        <taxon>Hymenoptera</taxon>
        <taxon>Apocrita</taxon>
        <taxon>Aculeata</taxon>
        <taxon>Apoidea</taxon>
        <taxon>Anthophila</taxon>
        <taxon>Halictidae</taxon>
        <taxon>Rophitinae</taxon>
        <taxon>Dufourea</taxon>
    </lineage>
</organism>
<dbReference type="AlphaFoldDB" id="A0A154PMY6"/>
<sequence>MPNSSRRAPRVTGKGVPIDLNDIISGNSEIYICFKPRFGNKRDVDLMFLQEKREFIEPGLHRACIPEQESRVNVIQVDSNPIPPSQVNDIFYRVIEIGTDDHVLNNYRQNIDKTLTENSSYRLHRRRKTRSIIMDSGGFLACKQSTRIEWNPAASGSEQEPGPESKLGSGSEPGNNVENDEDGMPRYAGYRAELRSLEVGSRGTGIDRCARVKLDIHHQQPQQQRHTERIRLSVLPPRAHRST</sequence>
<gene>
    <name evidence="2" type="ORF">WN55_05889</name>
</gene>
<reference evidence="2 3" key="1">
    <citation type="submission" date="2015-07" db="EMBL/GenBank/DDBJ databases">
        <title>The genome of Dufourea novaeangliae.</title>
        <authorList>
            <person name="Pan H."/>
            <person name="Kapheim K."/>
        </authorList>
    </citation>
    <scope>NUCLEOTIDE SEQUENCE [LARGE SCALE GENOMIC DNA]</scope>
    <source>
        <strain evidence="2">0120121106</strain>
        <tissue evidence="2">Whole body</tissue>
    </source>
</reference>
<feature type="region of interest" description="Disordered" evidence="1">
    <location>
        <begin position="152"/>
        <end position="184"/>
    </location>
</feature>
<name>A0A154PMY6_DUFNO</name>
<evidence type="ECO:0000313" key="3">
    <source>
        <dbReference type="Proteomes" id="UP000076502"/>
    </source>
</evidence>
<keyword evidence="3" id="KW-1185">Reference proteome</keyword>
<evidence type="ECO:0000256" key="1">
    <source>
        <dbReference type="SAM" id="MobiDB-lite"/>
    </source>
</evidence>
<proteinExistence type="predicted"/>
<dbReference type="EMBL" id="KQ434995">
    <property type="protein sequence ID" value="KZC13212.1"/>
    <property type="molecule type" value="Genomic_DNA"/>
</dbReference>